<feature type="transmembrane region" description="Helical" evidence="1">
    <location>
        <begin position="131"/>
        <end position="150"/>
    </location>
</feature>
<protein>
    <submittedName>
        <fullName evidence="2">Uncharacterized protein</fullName>
    </submittedName>
</protein>
<name>A0A8J8NM80_HALGN</name>
<dbReference type="EMBL" id="RRYP01011977">
    <property type="protein sequence ID" value="TNV77398.1"/>
    <property type="molecule type" value="Genomic_DNA"/>
</dbReference>
<dbReference type="AlphaFoldDB" id="A0A8J8NM80"/>
<keyword evidence="1" id="KW-0812">Transmembrane</keyword>
<evidence type="ECO:0000313" key="3">
    <source>
        <dbReference type="Proteomes" id="UP000785679"/>
    </source>
</evidence>
<accession>A0A8J8NM80</accession>
<reference evidence="2" key="1">
    <citation type="submission" date="2019-06" db="EMBL/GenBank/DDBJ databases">
        <authorList>
            <person name="Zheng W."/>
        </authorList>
    </citation>
    <scope>NUCLEOTIDE SEQUENCE</scope>
    <source>
        <strain evidence="2">QDHG01</strain>
    </source>
</reference>
<feature type="transmembrane region" description="Helical" evidence="1">
    <location>
        <begin position="27"/>
        <end position="45"/>
    </location>
</feature>
<dbReference type="Proteomes" id="UP000785679">
    <property type="component" value="Unassembled WGS sequence"/>
</dbReference>
<keyword evidence="3" id="KW-1185">Reference proteome</keyword>
<sequence length="153" mass="17720">MSTVNETLRQELIQLNFKKKQFLKKDFAPIMLSMVFIFISTNGIYSMSGSGEYQAEDTFEDVFSQMLFGILNFYIIFRVGVLFLDGSRKVKENLGKKGYFAIFLTPVAYSFGFQVYQIVQDCLHNQYIKDIVMLSIFLVTSFIITWSIMLTNT</sequence>
<keyword evidence="1" id="KW-0472">Membrane</keyword>
<feature type="transmembrane region" description="Helical" evidence="1">
    <location>
        <begin position="98"/>
        <end position="119"/>
    </location>
</feature>
<comment type="caution">
    <text evidence="2">The sequence shown here is derived from an EMBL/GenBank/DDBJ whole genome shotgun (WGS) entry which is preliminary data.</text>
</comment>
<gene>
    <name evidence="2" type="ORF">FGO68_gene633</name>
</gene>
<proteinExistence type="predicted"/>
<organism evidence="2 3">
    <name type="scientific">Halteria grandinella</name>
    <dbReference type="NCBI Taxonomy" id="5974"/>
    <lineage>
        <taxon>Eukaryota</taxon>
        <taxon>Sar</taxon>
        <taxon>Alveolata</taxon>
        <taxon>Ciliophora</taxon>
        <taxon>Intramacronucleata</taxon>
        <taxon>Spirotrichea</taxon>
        <taxon>Stichotrichia</taxon>
        <taxon>Sporadotrichida</taxon>
        <taxon>Halteriidae</taxon>
        <taxon>Halteria</taxon>
    </lineage>
</organism>
<feature type="transmembrane region" description="Helical" evidence="1">
    <location>
        <begin position="65"/>
        <end position="86"/>
    </location>
</feature>
<evidence type="ECO:0000313" key="2">
    <source>
        <dbReference type="EMBL" id="TNV77398.1"/>
    </source>
</evidence>
<keyword evidence="1" id="KW-1133">Transmembrane helix</keyword>
<evidence type="ECO:0000256" key="1">
    <source>
        <dbReference type="SAM" id="Phobius"/>
    </source>
</evidence>